<evidence type="ECO:0000256" key="5">
    <source>
        <dbReference type="ARBA" id="ARBA00038359"/>
    </source>
</evidence>
<gene>
    <name evidence="8" type="ORF">N7492_000330</name>
</gene>
<dbReference type="OrthoDB" id="5417887at2759"/>
<dbReference type="Proteomes" id="UP001146351">
    <property type="component" value="Unassembled WGS sequence"/>
</dbReference>
<dbReference type="InterPro" id="IPR052337">
    <property type="entry name" value="SAT4-like"/>
</dbReference>
<dbReference type="Pfam" id="PF20684">
    <property type="entry name" value="Fung_rhodopsin"/>
    <property type="match status" value="1"/>
</dbReference>
<evidence type="ECO:0000313" key="9">
    <source>
        <dbReference type="Proteomes" id="UP001146351"/>
    </source>
</evidence>
<accession>A0A9W9IPD7</accession>
<reference evidence="8" key="2">
    <citation type="journal article" date="2023" name="IMA Fungus">
        <title>Comparative genomic study of the Penicillium genus elucidates a diverse pangenome and 15 lateral gene transfer events.</title>
        <authorList>
            <person name="Petersen C."/>
            <person name="Sorensen T."/>
            <person name="Nielsen M.R."/>
            <person name="Sondergaard T.E."/>
            <person name="Sorensen J.L."/>
            <person name="Fitzpatrick D.A."/>
            <person name="Frisvad J.C."/>
            <person name="Nielsen K.L."/>
        </authorList>
    </citation>
    <scope>NUCLEOTIDE SEQUENCE</scope>
    <source>
        <strain evidence="8">IBT 21917</strain>
    </source>
</reference>
<keyword evidence="9" id="KW-1185">Reference proteome</keyword>
<proteinExistence type="inferred from homology"/>
<dbReference type="InterPro" id="IPR049326">
    <property type="entry name" value="Rhodopsin_dom_fungi"/>
</dbReference>
<dbReference type="PANTHER" id="PTHR33048:SF155">
    <property type="entry name" value="INTEGRAL MEMBRANE PROTEIN"/>
    <property type="match status" value="1"/>
</dbReference>
<feature type="transmembrane region" description="Helical" evidence="6">
    <location>
        <begin position="217"/>
        <end position="237"/>
    </location>
</feature>
<evidence type="ECO:0000259" key="7">
    <source>
        <dbReference type="Pfam" id="PF20684"/>
    </source>
</evidence>
<comment type="subcellular location">
    <subcellularLocation>
        <location evidence="1">Membrane</location>
        <topology evidence="1">Multi-pass membrane protein</topology>
    </subcellularLocation>
</comment>
<feature type="transmembrane region" description="Helical" evidence="6">
    <location>
        <begin position="96"/>
        <end position="121"/>
    </location>
</feature>
<evidence type="ECO:0000256" key="1">
    <source>
        <dbReference type="ARBA" id="ARBA00004141"/>
    </source>
</evidence>
<feature type="transmembrane region" description="Helical" evidence="6">
    <location>
        <begin position="133"/>
        <end position="155"/>
    </location>
</feature>
<evidence type="ECO:0000256" key="6">
    <source>
        <dbReference type="SAM" id="Phobius"/>
    </source>
</evidence>
<dbReference type="AlphaFoldDB" id="A0A9W9IPD7"/>
<name>A0A9W9IPD7_9EURO</name>
<keyword evidence="3 6" id="KW-1133">Transmembrane helix</keyword>
<evidence type="ECO:0000256" key="3">
    <source>
        <dbReference type="ARBA" id="ARBA00022989"/>
    </source>
</evidence>
<evidence type="ECO:0000313" key="8">
    <source>
        <dbReference type="EMBL" id="KAJ5182714.1"/>
    </source>
</evidence>
<protein>
    <recommendedName>
        <fullName evidence="7">Rhodopsin domain-containing protein</fullName>
    </recommendedName>
</protein>
<comment type="similarity">
    <text evidence="5">Belongs to the SAT4 family.</text>
</comment>
<feature type="domain" description="Rhodopsin" evidence="7">
    <location>
        <begin position="35"/>
        <end position="280"/>
    </location>
</feature>
<feature type="transmembrane region" description="Helical" evidence="6">
    <location>
        <begin position="51"/>
        <end position="76"/>
    </location>
</feature>
<comment type="caution">
    <text evidence="8">The sequence shown here is derived from an EMBL/GenBank/DDBJ whole genome shotgun (WGS) entry which is preliminary data.</text>
</comment>
<feature type="transmembrane region" description="Helical" evidence="6">
    <location>
        <begin position="249"/>
        <end position="271"/>
    </location>
</feature>
<dbReference type="EMBL" id="JAPQKO010000001">
    <property type="protein sequence ID" value="KAJ5182714.1"/>
    <property type="molecule type" value="Genomic_DNA"/>
</dbReference>
<evidence type="ECO:0000256" key="4">
    <source>
        <dbReference type="ARBA" id="ARBA00023136"/>
    </source>
</evidence>
<feature type="transmembrane region" description="Helical" evidence="6">
    <location>
        <begin position="20"/>
        <end position="39"/>
    </location>
</feature>
<dbReference type="GO" id="GO:0016020">
    <property type="term" value="C:membrane"/>
    <property type="evidence" value="ECO:0007669"/>
    <property type="project" value="UniProtKB-SubCell"/>
</dbReference>
<organism evidence="8 9">
    <name type="scientific">Penicillium capsulatum</name>
    <dbReference type="NCBI Taxonomy" id="69766"/>
    <lineage>
        <taxon>Eukaryota</taxon>
        <taxon>Fungi</taxon>
        <taxon>Dikarya</taxon>
        <taxon>Ascomycota</taxon>
        <taxon>Pezizomycotina</taxon>
        <taxon>Eurotiomycetes</taxon>
        <taxon>Eurotiomycetidae</taxon>
        <taxon>Eurotiales</taxon>
        <taxon>Aspergillaceae</taxon>
        <taxon>Penicillium</taxon>
    </lineage>
</organism>
<reference evidence="8" key="1">
    <citation type="submission" date="2022-11" db="EMBL/GenBank/DDBJ databases">
        <authorList>
            <person name="Petersen C."/>
        </authorList>
    </citation>
    <scope>NUCLEOTIDE SEQUENCE</scope>
    <source>
        <strain evidence="8">IBT 21917</strain>
    </source>
</reference>
<dbReference type="PANTHER" id="PTHR33048">
    <property type="entry name" value="PTH11-LIKE INTEGRAL MEMBRANE PROTEIN (AFU_ORTHOLOGUE AFUA_5G11245)"/>
    <property type="match status" value="1"/>
</dbReference>
<sequence length="368" mass="40903">MASFDQNVDFNESRQGAAHAVAWTFTGIAFVAVVLKLYTRVNRFKKLGWDDFFIVFSMITSIAASAITSHSVILGLGRHTAAVIAEGGIEAYVRPAYWQIIGFPFNIASFSFPNISIAILIDQLLALTPWQSRALYGMVIMQVLVAMISVFIIYFQCDPPAILWDPRIPGSCWSPDIFDGFQYFVSSWTTLTDIVLAIVPIMAFWKLQMRTSTKVGVCFMMGLTLLSAIMTIVKATLLHDFGNQTDPLYIRVPLVLWGIVEQNVVIVAACVPTLRPLFRKAFTFKSTNGTGSNSRSRSGSAFKMKKAPLHQVSRRLPTTTDSETALGETYDRSYDVENNAPPAIWQTQEFTVDVEDGRVARPAEARLA</sequence>
<keyword evidence="2 6" id="KW-0812">Transmembrane</keyword>
<keyword evidence="4 6" id="KW-0472">Membrane</keyword>
<feature type="transmembrane region" description="Helical" evidence="6">
    <location>
        <begin position="183"/>
        <end position="205"/>
    </location>
</feature>
<evidence type="ECO:0000256" key="2">
    <source>
        <dbReference type="ARBA" id="ARBA00022692"/>
    </source>
</evidence>